<gene>
    <name evidence="1" type="ORF">XD73_0653</name>
</gene>
<dbReference type="Proteomes" id="UP000064249">
    <property type="component" value="Unassembled WGS sequence"/>
</dbReference>
<accession>A0A101FXV7</accession>
<evidence type="ECO:0000313" key="2">
    <source>
        <dbReference type="Proteomes" id="UP000064249"/>
    </source>
</evidence>
<sequence>QGFAAQNNSAHLQYVWQKNLSPAQTSEQQLHSIVSAFLTHKAEPVSFNDIFAYTITSLSDAMALPLQAENEDSDLYNTVIRDLQSVLADRTVFRQLSKGGITSGKWTLVHPIKQELSNDDRIELEIIQLIQRQPELKFQNMYAELCQMFPGFLTPDKELCIACLNSYARRTRLGRLTYMLDADEHPQKREGEMQEIRSLLHQIGKKLGLEIEQKDSLTWYDQQGQPLYQFFITSNAVFTPLLMNRIQKEACTPVIIFPASRSRLILEKQKRNPLLEETLRKDWHLVKYRHIRKMGEQDLLTIQAWQDMLDADPPLWEPATQLKFL</sequence>
<proteinExistence type="predicted"/>
<evidence type="ECO:0000313" key="1">
    <source>
        <dbReference type="EMBL" id="KUK46485.1"/>
    </source>
</evidence>
<feature type="non-terminal residue" evidence="1">
    <location>
        <position position="1"/>
    </location>
</feature>
<comment type="caution">
    <text evidence="1">The sequence shown here is derived from an EMBL/GenBank/DDBJ whole genome shotgun (WGS) entry which is preliminary data.</text>
</comment>
<dbReference type="AlphaFoldDB" id="A0A101FXV7"/>
<dbReference type="EMBL" id="LGFU01000025">
    <property type="protein sequence ID" value="KUK46485.1"/>
    <property type="molecule type" value="Genomic_DNA"/>
</dbReference>
<protein>
    <submittedName>
        <fullName evidence="1">Uncharacterized protein</fullName>
    </submittedName>
</protein>
<name>A0A101FXV7_9CHLR</name>
<organism evidence="1 2">
    <name type="scientific">Anaerolinea thermophila</name>
    <dbReference type="NCBI Taxonomy" id="167964"/>
    <lineage>
        <taxon>Bacteria</taxon>
        <taxon>Bacillati</taxon>
        <taxon>Chloroflexota</taxon>
        <taxon>Anaerolineae</taxon>
        <taxon>Anaerolineales</taxon>
        <taxon>Anaerolineaceae</taxon>
        <taxon>Anaerolinea</taxon>
    </lineage>
</organism>
<reference evidence="1 2" key="1">
    <citation type="journal article" date="2015" name="MBio">
        <title>Genome-Resolved Metagenomic Analysis Reveals Roles for Candidate Phyla and Other Microbial Community Members in Biogeochemical Transformations in Oil Reservoirs.</title>
        <authorList>
            <person name="Hu P."/>
            <person name="Tom L."/>
            <person name="Singh A."/>
            <person name="Thomas B.C."/>
            <person name="Baker B.J."/>
            <person name="Piceno Y.M."/>
            <person name="Andersen G.L."/>
            <person name="Banfield J.F."/>
        </authorList>
    </citation>
    <scope>NUCLEOTIDE SEQUENCE [LARGE SCALE GENOMIC DNA]</scope>
    <source>
        <strain evidence="1">46_16</strain>
    </source>
</reference>